<reference evidence="1" key="1">
    <citation type="submission" date="2015-03" db="EMBL/GenBank/DDBJ databases">
        <title>Wuchereria bancrofti Genome Sequencing Papua New Guinea Strain.</title>
        <authorList>
            <person name="Small S.T."/>
            <person name="Serre D."/>
            <person name="Zimmerman P.A."/>
        </authorList>
    </citation>
    <scope>NUCLEOTIDE SEQUENCE [LARGE SCALE GENOMIC DNA]</scope>
    <source>
        <strain evidence="1">pt0022</strain>
    </source>
</reference>
<dbReference type="Proteomes" id="UP000093561">
    <property type="component" value="Unassembled WGS sequence"/>
</dbReference>
<proteinExistence type="predicted"/>
<dbReference type="AlphaFoldDB" id="A0AAF5PGD2"/>
<evidence type="ECO:0000313" key="2">
    <source>
        <dbReference type="WBParaSite" id="mrna-Wban_00212"/>
    </source>
</evidence>
<accession>A0AAF5PGD2</accession>
<name>A0AAF5PGD2_WUCBA</name>
<sequence length="25" mass="3146">MKMKQKGGWRYMKGKMLNNIWKKME</sequence>
<evidence type="ECO:0000313" key="1">
    <source>
        <dbReference type="Proteomes" id="UP000093561"/>
    </source>
</evidence>
<organism evidence="1 2">
    <name type="scientific">Wuchereria bancrofti</name>
    <dbReference type="NCBI Taxonomy" id="6293"/>
    <lineage>
        <taxon>Eukaryota</taxon>
        <taxon>Metazoa</taxon>
        <taxon>Ecdysozoa</taxon>
        <taxon>Nematoda</taxon>
        <taxon>Chromadorea</taxon>
        <taxon>Rhabditida</taxon>
        <taxon>Spirurina</taxon>
        <taxon>Spiruromorpha</taxon>
        <taxon>Filarioidea</taxon>
        <taxon>Onchocercidae</taxon>
        <taxon>Wuchereria</taxon>
    </lineage>
</organism>
<dbReference type="WBParaSite" id="mrna-Wban_00212">
    <property type="protein sequence ID" value="mrna-Wban_00212"/>
    <property type="gene ID" value="Wban_00212"/>
</dbReference>
<reference evidence="1" key="2">
    <citation type="journal article" date="2016" name="Mol. Ecol.">
        <title>Population genomics of the filarial nematode parasite Wuchereria bancrofti from mosquitoes.</title>
        <authorList>
            <person name="Small S.T."/>
            <person name="Reimer L.J."/>
            <person name="Tisch D.J."/>
            <person name="King C.L."/>
            <person name="Christensen B.M."/>
            <person name="Siba P.M."/>
            <person name="Kazura J.W."/>
            <person name="Serre D."/>
            <person name="Zimmerman P.A."/>
        </authorList>
    </citation>
    <scope>NUCLEOTIDE SEQUENCE</scope>
    <source>
        <strain evidence="1">pt0022</strain>
    </source>
</reference>
<reference evidence="2" key="3">
    <citation type="submission" date="2024-02" db="UniProtKB">
        <authorList>
            <consortium name="WormBaseParasite"/>
        </authorList>
    </citation>
    <scope>IDENTIFICATION</scope>
    <source>
        <strain evidence="2">pt0022</strain>
    </source>
</reference>
<protein>
    <submittedName>
        <fullName evidence="2">Uncharacterized protein</fullName>
    </submittedName>
</protein>